<dbReference type="PANTHER" id="PTHR21321:SF4">
    <property type="entry name" value="EXOSOME COMPLEX COMPONENT RRP4"/>
    <property type="match status" value="1"/>
</dbReference>
<dbReference type="InterPro" id="IPR004088">
    <property type="entry name" value="KH_dom_type_1"/>
</dbReference>
<evidence type="ECO:0000256" key="5">
    <source>
        <dbReference type="ARBA" id="ARBA00022884"/>
    </source>
</evidence>
<dbReference type="FunFam" id="2.40.50.140:FF:000038">
    <property type="entry name" value="Exosome complex component RRP4"/>
    <property type="match status" value="1"/>
</dbReference>
<sequence>MASNMFFFLSAEVGNMKREGGIVQNADIQIDAQIVLPGQLITREVGYLRGHGTYELDGSLYASVSGIVERVNKLISVKPLKAKYPGEVGDVVVGRITQVLQKTWRIEVNGRQSASLQLSAINLPGGAQRRRTTADELNMRTIFVENDLISCEVQQVHSDGQLALHTRSAKYGKLTGGQLITVPSALMKRVKNHFYSFTFGVDVILGLNGNIWISQTIRDDTNYDLKDIRTETKAEITSISREKISRVRNCIQALASAFAPISPDTIMETYEESIDRGLSCSDILKPDNIYEVTQRARLRR</sequence>
<keyword evidence="5" id="KW-0694">RNA-binding</keyword>
<dbReference type="FunCoup" id="A0A2P6MZQ9">
    <property type="interactions" value="853"/>
</dbReference>
<dbReference type="GO" id="GO:0071035">
    <property type="term" value="P:nuclear polyadenylation-dependent rRNA catabolic process"/>
    <property type="evidence" value="ECO:0007669"/>
    <property type="project" value="TreeGrafter"/>
</dbReference>
<dbReference type="STRING" id="1890364.A0A2P6MZQ9"/>
<comment type="subcellular location">
    <subcellularLocation>
        <location evidence="1">Nucleus</location>
    </subcellularLocation>
</comment>
<dbReference type="PANTHER" id="PTHR21321">
    <property type="entry name" value="PNAS-3 RELATED"/>
    <property type="match status" value="1"/>
</dbReference>
<dbReference type="Gene3D" id="2.40.50.140">
    <property type="entry name" value="Nucleic acid-binding proteins"/>
    <property type="match status" value="1"/>
</dbReference>
<evidence type="ECO:0000313" key="9">
    <source>
        <dbReference type="Proteomes" id="UP000241769"/>
    </source>
</evidence>
<dbReference type="InterPro" id="IPR025721">
    <property type="entry name" value="Exosome_cplx_N_dom"/>
</dbReference>
<evidence type="ECO:0000256" key="1">
    <source>
        <dbReference type="ARBA" id="ARBA00004123"/>
    </source>
</evidence>
<dbReference type="InParanoid" id="A0A2P6MZQ9"/>
<reference evidence="8 9" key="1">
    <citation type="journal article" date="2018" name="Genome Biol. Evol.">
        <title>Multiple Roots of Fruiting Body Formation in Amoebozoa.</title>
        <authorList>
            <person name="Hillmann F."/>
            <person name="Forbes G."/>
            <person name="Novohradska S."/>
            <person name="Ferling I."/>
            <person name="Riege K."/>
            <person name="Groth M."/>
            <person name="Westermann M."/>
            <person name="Marz M."/>
            <person name="Spaller T."/>
            <person name="Winckler T."/>
            <person name="Schaap P."/>
            <person name="Glockner G."/>
        </authorList>
    </citation>
    <scope>NUCLEOTIDE SEQUENCE [LARGE SCALE GENOMIC DNA]</scope>
    <source>
        <strain evidence="8 9">Jena</strain>
    </source>
</reference>
<evidence type="ECO:0000259" key="7">
    <source>
        <dbReference type="SMART" id="SM00316"/>
    </source>
</evidence>
<dbReference type="GO" id="GO:0000177">
    <property type="term" value="C:cytoplasmic exosome (RNase complex)"/>
    <property type="evidence" value="ECO:0007669"/>
    <property type="project" value="TreeGrafter"/>
</dbReference>
<dbReference type="EMBL" id="MDYQ01000275">
    <property type="protein sequence ID" value="PRP77188.1"/>
    <property type="molecule type" value="Genomic_DNA"/>
</dbReference>
<dbReference type="InterPro" id="IPR012340">
    <property type="entry name" value="NA-bd_OB-fold"/>
</dbReference>
<dbReference type="GO" id="GO:0071051">
    <property type="term" value="P:poly(A)-dependent snoRNA 3'-end processing"/>
    <property type="evidence" value="ECO:0007669"/>
    <property type="project" value="TreeGrafter"/>
</dbReference>
<dbReference type="SUPFAM" id="SSF54791">
    <property type="entry name" value="Eukaryotic type KH-domain (KH-domain type I)"/>
    <property type="match status" value="1"/>
</dbReference>
<dbReference type="InterPro" id="IPR048565">
    <property type="entry name" value="S1_RRP4"/>
</dbReference>
<dbReference type="GO" id="GO:0071038">
    <property type="term" value="P:TRAMP-dependent tRNA surveillance pathway"/>
    <property type="evidence" value="ECO:0007669"/>
    <property type="project" value="TreeGrafter"/>
</dbReference>
<dbReference type="GO" id="GO:0034475">
    <property type="term" value="P:U4 snRNA 3'-end processing"/>
    <property type="evidence" value="ECO:0007669"/>
    <property type="project" value="TreeGrafter"/>
</dbReference>
<dbReference type="SMART" id="SM00316">
    <property type="entry name" value="S1"/>
    <property type="match status" value="1"/>
</dbReference>
<dbReference type="InterPro" id="IPR036612">
    <property type="entry name" value="KH_dom_type_1_sf"/>
</dbReference>
<evidence type="ECO:0000313" key="8">
    <source>
        <dbReference type="EMBL" id="PRP77188.1"/>
    </source>
</evidence>
<keyword evidence="4" id="KW-0271">Exosome</keyword>
<evidence type="ECO:0000256" key="3">
    <source>
        <dbReference type="ARBA" id="ARBA00022552"/>
    </source>
</evidence>
<dbReference type="AlphaFoldDB" id="A0A2P6MZQ9"/>
<dbReference type="Proteomes" id="UP000241769">
    <property type="component" value="Unassembled WGS sequence"/>
</dbReference>
<dbReference type="InterPro" id="IPR026699">
    <property type="entry name" value="Exosome_RNA_bind1/RRP40/RRP4"/>
</dbReference>
<organism evidence="8 9">
    <name type="scientific">Planoprotostelium fungivorum</name>
    <dbReference type="NCBI Taxonomy" id="1890364"/>
    <lineage>
        <taxon>Eukaryota</taxon>
        <taxon>Amoebozoa</taxon>
        <taxon>Evosea</taxon>
        <taxon>Variosea</taxon>
        <taxon>Cavosteliida</taxon>
        <taxon>Cavosteliaceae</taxon>
        <taxon>Planoprotostelium</taxon>
    </lineage>
</organism>
<dbReference type="InterPro" id="IPR003029">
    <property type="entry name" value="S1_domain"/>
</dbReference>
<evidence type="ECO:0000256" key="2">
    <source>
        <dbReference type="ARBA" id="ARBA00009155"/>
    </source>
</evidence>
<keyword evidence="3" id="KW-0698">rRNA processing</keyword>
<name>A0A2P6MZQ9_9EUKA</name>
<dbReference type="OrthoDB" id="1650at2759"/>
<protein>
    <recommendedName>
        <fullName evidence="7">S1 motif domain-containing protein</fullName>
    </recommendedName>
</protein>
<dbReference type="GO" id="GO:0000467">
    <property type="term" value="P:exonucleolytic trimming to generate mature 3'-end of 5.8S rRNA from tricistronic rRNA transcript (SSU-rRNA, 5.8S rRNA, LSU-rRNA)"/>
    <property type="evidence" value="ECO:0007669"/>
    <property type="project" value="TreeGrafter"/>
</dbReference>
<keyword evidence="9" id="KW-1185">Reference proteome</keyword>
<dbReference type="GO" id="GO:0071034">
    <property type="term" value="P:CUT catabolic process"/>
    <property type="evidence" value="ECO:0007669"/>
    <property type="project" value="TreeGrafter"/>
</dbReference>
<evidence type="ECO:0000256" key="4">
    <source>
        <dbReference type="ARBA" id="ARBA00022835"/>
    </source>
</evidence>
<comment type="similarity">
    <text evidence="2">Belongs to the RRP4 family.</text>
</comment>
<keyword evidence="6" id="KW-0539">Nucleus</keyword>
<dbReference type="CDD" id="cd22525">
    <property type="entry name" value="KH-I_Rrp4_eukar"/>
    <property type="match status" value="1"/>
</dbReference>
<dbReference type="Pfam" id="PF14382">
    <property type="entry name" value="ECR1_N"/>
    <property type="match status" value="1"/>
</dbReference>
<gene>
    <name evidence="8" type="ORF">PROFUN_13374</name>
</gene>
<dbReference type="SUPFAM" id="SSF110324">
    <property type="entry name" value="Ribosomal L27 protein-like"/>
    <property type="match status" value="1"/>
</dbReference>
<dbReference type="Pfam" id="PF21266">
    <property type="entry name" value="S1_RRP4"/>
    <property type="match status" value="1"/>
</dbReference>
<dbReference type="CDD" id="cd05789">
    <property type="entry name" value="S1_Rrp4"/>
    <property type="match status" value="1"/>
</dbReference>
<dbReference type="GO" id="GO:0003723">
    <property type="term" value="F:RNA binding"/>
    <property type="evidence" value="ECO:0007669"/>
    <property type="project" value="UniProtKB-KW"/>
</dbReference>
<evidence type="ECO:0000256" key="6">
    <source>
        <dbReference type="ARBA" id="ARBA00023242"/>
    </source>
</evidence>
<dbReference type="Gene3D" id="2.40.50.100">
    <property type="match status" value="1"/>
</dbReference>
<dbReference type="GO" id="GO:0000176">
    <property type="term" value="C:nuclear exosome (RNase complex)"/>
    <property type="evidence" value="ECO:0007669"/>
    <property type="project" value="TreeGrafter"/>
</dbReference>
<proteinExistence type="inferred from homology"/>
<feature type="domain" description="S1 motif" evidence="7">
    <location>
        <begin position="87"/>
        <end position="167"/>
    </location>
</feature>
<accession>A0A2P6MZQ9</accession>
<dbReference type="SUPFAM" id="SSF50249">
    <property type="entry name" value="Nucleic acid-binding proteins"/>
    <property type="match status" value="1"/>
</dbReference>
<comment type="caution">
    <text evidence="8">The sequence shown here is derived from an EMBL/GenBank/DDBJ whole genome shotgun (WGS) entry which is preliminary data.</text>
</comment>
<dbReference type="Pfam" id="PF15985">
    <property type="entry name" value="KH_6"/>
    <property type="match status" value="1"/>
</dbReference>